<name>A0A0B7BJJ4_9EUPU</name>
<evidence type="ECO:0000313" key="1">
    <source>
        <dbReference type="EMBL" id="CEK92330.1"/>
    </source>
</evidence>
<gene>
    <name evidence="1" type="primary">ORF187740</name>
</gene>
<proteinExistence type="predicted"/>
<sequence>MRQFDGGVGFDKDLEGGFGLRRDLGRWLSLRRDYEGCIGSGEIRKAFNGEIRIPENFLIFLQIFTIFKTFASAKFMQCH</sequence>
<organism evidence="1">
    <name type="scientific">Arion vulgaris</name>
    <dbReference type="NCBI Taxonomy" id="1028688"/>
    <lineage>
        <taxon>Eukaryota</taxon>
        <taxon>Metazoa</taxon>
        <taxon>Spiralia</taxon>
        <taxon>Lophotrochozoa</taxon>
        <taxon>Mollusca</taxon>
        <taxon>Gastropoda</taxon>
        <taxon>Heterobranchia</taxon>
        <taxon>Euthyneura</taxon>
        <taxon>Panpulmonata</taxon>
        <taxon>Eupulmonata</taxon>
        <taxon>Stylommatophora</taxon>
        <taxon>Helicina</taxon>
        <taxon>Arionoidea</taxon>
        <taxon>Arionidae</taxon>
        <taxon>Arion</taxon>
    </lineage>
</organism>
<accession>A0A0B7BJJ4</accession>
<reference evidence="1" key="1">
    <citation type="submission" date="2014-12" db="EMBL/GenBank/DDBJ databases">
        <title>Insight into the proteome of Arion vulgaris.</title>
        <authorList>
            <person name="Aradska J."/>
            <person name="Bulat T."/>
            <person name="Smidak R."/>
            <person name="Sarate P."/>
            <person name="Gangsoo J."/>
            <person name="Sialana F."/>
            <person name="Bilban M."/>
            <person name="Lubec G."/>
        </authorList>
    </citation>
    <scope>NUCLEOTIDE SEQUENCE</scope>
    <source>
        <tissue evidence="1">Skin</tissue>
    </source>
</reference>
<dbReference type="EMBL" id="HACG01045465">
    <property type="protein sequence ID" value="CEK92330.1"/>
    <property type="molecule type" value="Transcribed_RNA"/>
</dbReference>
<dbReference type="AlphaFoldDB" id="A0A0B7BJJ4"/>
<protein>
    <submittedName>
        <fullName evidence="1">Uncharacterized protein</fullName>
    </submittedName>
</protein>